<evidence type="ECO:0000256" key="2">
    <source>
        <dbReference type="ARBA" id="ARBA00023002"/>
    </source>
</evidence>
<evidence type="ECO:0000313" key="3">
    <source>
        <dbReference type="EMBL" id="GAO06306.1"/>
    </source>
</evidence>
<dbReference type="InterPro" id="IPR002347">
    <property type="entry name" value="SDR_fam"/>
</dbReference>
<comment type="similarity">
    <text evidence="1">Belongs to the short-chain dehydrogenases/reductases (SDR) family.</text>
</comment>
<dbReference type="PANTHER" id="PTHR43639:SF1">
    <property type="entry name" value="SHORT-CHAIN DEHYDROGENASE_REDUCTASE FAMILY PROTEIN"/>
    <property type="match status" value="1"/>
</dbReference>
<dbReference type="PRINTS" id="PR00080">
    <property type="entry name" value="SDRFAMILY"/>
</dbReference>
<proteinExistence type="inferred from homology"/>
<dbReference type="InterPro" id="IPR036291">
    <property type="entry name" value="NAD(P)-bd_dom_sf"/>
</dbReference>
<keyword evidence="4" id="KW-1185">Reference proteome</keyword>
<protein>
    <submittedName>
        <fullName evidence="3">Putative gamma-butyrolactone autoregulator biosynthesis protein</fullName>
    </submittedName>
</protein>
<evidence type="ECO:0000256" key="1">
    <source>
        <dbReference type="ARBA" id="ARBA00006484"/>
    </source>
</evidence>
<dbReference type="Gene3D" id="3.40.50.720">
    <property type="entry name" value="NAD(P)-binding Rossmann-like Domain"/>
    <property type="match status" value="1"/>
</dbReference>
<dbReference type="SUPFAM" id="SSF51735">
    <property type="entry name" value="NAD(P)-binding Rossmann-fold domains"/>
    <property type="match status" value="1"/>
</dbReference>
<reference evidence="3 4" key="2">
    <citation type="journal article" date="2015" name="Stand. Genomic Sci.">
        <title>Draft genome sequence of marine-derived Streptomyces sp. TP-A0598, a producer of anti-MRSA antibiotic lydicamycins.</title>
        <authorList>
            <person name="Komaki H."/>
            <person name="Ichikawa N."/>
            <person name="Hosoyama A."/>
            <person name="Fujita N."/>
            <person name="Igarashi Y."/>
        </authorList>
    </citation>
    <scope>NUCLEOTIDE SEQUENCE [LARGE SCALE GENOMIC DNA]</scope>
    <source>
        <strain evidence="3 4">NBRC 110027</strain>
    </source>
</reference>
<reference evidence="4" key="1">
    <citation type="submission" date="2014-09" db="EMBL/GenBank/DDBJ databases">
        <title>Whole genome shotgun sequence of Streptomyces sp. NBRC 110027.</title>
        <authorList>
            <person name="Komaki H."/>
            <person name="Ichikawa N."/>
            <person name="Katano-Makiyama Y."/>
            <person name="Hosoyama A."/>
            <person name="Hashimoto M."/>
            <person name="Uohara A."/>
            <person name="Kitahashi Y."/>
            <person name="Ohji S."/>
            <person name="Kimura A."/>
            <person name="Yamazoe A."/>
            <person name="Igarashi Y."/>
            <person name="Fujita N."/>
        </authorList>
    </citation>
    <scope>NUCLEOTIDE SEQUENCE [LARGE SCALE GENOMIC DNA]</scope>
    <source>
        <strain evidence="4">NBRC 110027</strain>
    </source>
</reference>
<keyword evidence="2" id="KW-0560">Oxidoreductase</keyword>
<dbReference type="Proteomes" id="UP000048965">
    <property type="component" value="Unassembled WGS sequence"/>
</dbReference>
<dbReference type="FunFam" id="3.40.50.720:FF:000084">
    <property type="entry name" value="Short-chain dehydrogenase reductase"/>
    <property type="match status" value="1"/>
</dbReference>
<dbReference type="EMBL" id="BBNO01000001">
    <property type="protein sequence ID" value="GAO06306.1"/>
    <property type="molecule type" value="Genomic_DNA"/>
</dbReference>
<dbReference type="Pfam" id="PF13561">
    <property type="entry name" value="adh_short_C2"/>
    <property type="match status" value="1"/>
</dbReference>
<dbReference type="GO" id="GO:0016491">
    <property type="term" value="F:oxidoreductase activity"/>
    <property type="evidence" value="ECO:0007669"/>
    <property type="project" value="UniProtKB-KW"/>
</dbReference>
<name>A0A0P4R2E9_9ACTN</name>
<gene>
    <name evidence="3" type="ORF">TPA0598_01_06770</name>
</gene>
<accession>A0A0P4R2E9</accession>
<dbReference type="PRINTS" id="PR00081">
    <property type="entry name" value="GDHRDH"/>
</dbReference>
<organism evidence="3 4">
    <name type="scientific">Streptomyces lydicamycinicus</name>
    <dbReference type="NCBI Taxonomy" id="1546107"/>
    <lineage>
        <taxon>Bacteria</taxon>
        <taxon>Bacillati</taxon>
        <taxon>Actinomycetota</taxon>
        <taxon>Actinomycetes</taxon>
        <taxon>Kitasatosporales</taxon>
        <taxon>Streptomycetaceae</taxon>
        <taxon>Streptomyces</taxon>
    </lineage>
</organism>
<dbReference type="AlphaFoldDB" id="A0A0P4R2E9"/>
<dbReference type="OrthoDB" id="9803333at2"/>
<sequence length="257" mass="26462">MSALSGKTALVTGGSRGIGRAISERLAREGARVGVHYGRDATAAKETVSAIEATGGQAFALQAELGVPGDAEALWAAFDAQAEGLDILVNNAGINKAVDGTLKRIEAVTPEDFDALFAVNTKAPFFIAQQALPRLRDGGRIINTSTGLTRGAAKPELIAYAMTKGAIDVFTSTLAKDLGPRGITVNAVAPGAVNTDMNAGWLRGEANAAARQRVSETSPLGRVADATDIGDVVAFLASDDSRWVTGQWIDATGGALL</sequence>
<dbReference type="PANTHER" id="PTHR43639">
    <property type="entry name" value="OXIDOREDUCTASE, SHORT-CHAIN DEHYDROGENASE/REDUCTASE FAMILY (AFU_ORTHOLOGUE AFUA_5G02870)"/>
    <property type="match status" value="1"/>
</dbReference>
<dbReference type="RefSeq" id="WP_042148512.1">
    <property type="nucleotide sequence ID" value="NZ_BBNO01000001.1"/>
</dbReference>
<comment type="caution">
    <text evidence="3">The sequence shown here is derived from an EMBL/GenBank/DDBJ whole genome shotgun (WGS) entry which is preliminary data.</text>
</comment>
<evidence type="ECO:0000313" key="4">
    <source>
        <dbReference type="Proteomes" id="UP000048965"/>
    </source>
</evidence>